<feature type="chain" id="PRO_5043721077" description="Asl1-like glycosyl hydrolase catalytic domain-containing protein" evidence="1">
    <location>
        <begin position="21"/>
        <end position="273"/>
    </location>
</feature>
<dbReference type="GO" id="GO:0009277">
    <property type="term" value="C:fungal-type cell wall"/>
    <property type="evidence" value="ECO:0007669"/>
    <property type="project" value="TreeGrafter"/>
</dbReference>
<keyword evidence="1" id="KW-0732">Signal</keyword>
<evidence type="ECO:0000256" key="1">
    <source>
        <dbReference type="SAM" id="SignalP"/>
    </source>
</evidence>
<comment type="caution">
    <text evidence="3">The sequence shown here is derived from an EMBL/GenBank/DDBJ whole genome shotgun (WGS) entry which is preliminary data.</text>
</comment>
<proteinExistence type="predicted"/>
<feature type="signal peptide" evidence="1">
    <location>
        <begin position="1"/>
        <end position="20"/>
    </location>
</feature>
<dbReference type="Gene3D" id="3.20.20.80">
    <property type="entry name" value="Glycosidases"/>
    <property type="match status" value="1"/>
</dbReference>
<dbReference type="SUPFAM" id="SSF51445">
    <property type="entry name" value="(Trans)glycosidases"/>
    <property type="match status" value="1"/>
</dbReference>
<gene>
    <name evidence="3" type="ORF">VNI00_000053</name>
</gene>
<evidence type="ECO:0000313" key="4">
    <source>
        <dbReference type="Proteomes" id="UP001383192"/>
    </source>
</evidence>
<name>A0AAW0EEY5_9AGAR</name>
<dbReference type="PANTHER" id="PTHR34154:SF3">
    <property type="entry name" value="ALKALI-SENSITIVE LINKAGE PROTEIN 1"/>
    <property type="match status" value="1"/>
</dbReference>
<evidence type="ECO:0000313" key="3">
    <source>
        <dbReference type="EMBL" id="KAK7062565.1"/>
    </source>
</evidence>
<reference evidence="3 4" key="1">
    <citation type="submission" date="2024-01" db="EMBL/GenBank/DDBJ databases">
        <title>A draft genome for a cacao thread blight-causing isolate of Paramarasmius palmivorus.</title>
        <authorList>
            <person name="Baruah I.K."/>
            <person name="Bukari Y."/>
            <person name="Amoako-Attah I."/>
            <person name="Meinhardt L.W."/>
            <person name="Bailey B.A."/>
            <person name="Cohen S.P."/>
        </authorList>
    </citation>
    <scope>NUCLEOTIDE SEQUENCE [LARGE SCALE GENOMIC DNA]</scope>
    <source>
        <strain evidence="3 4">GH-12</strain>
    </source>
</reference>
<feature type="domain" description="Asl1-like glycosyl hydrolase catalytic" evidence="2">
    <location>
        <begin position="26"/>
        <end position="271"/>
    </location>
</feature>
<protein>
    <recommendedName>
        <fullName evidence="2">Asl1-like glycosyl hydrolase catalytic domain-containing protein</fullName>
    </recommendedName>
</protein>
<dbReference type="EMBL" id="JAYKXP010000001">
    <property type="protein sequence ID" value="KAK7062565.1"/>
    <property type="molecule type" value="Genomic_DNA"/>
</dbReference>
<dbReference type="InterPro" id="IPR053183">
    <property type="entry name" value="ASL1"/>
</dbReference>
<dbReference type="InterPro" id="IPR024655">
    <property type="entry name" value="Asl1_glyco_hydro_catalytic"/>
</dbReference>
<accession>A0AAW0EEY5</accession>
<evidence type="ECO:0000259" key="2">
    <source>
        <dbReference type="Pfam" id="PF11790"/>
    </source>
</evidence>
<dbReference type="Pfam" id="PF11790">
    <property type="entry name" value="Glyco_hydro_cc"/>
    <property type="match status" value="1"/>
</dbReference>
<keyword evidence="4" id="KW-1185">Reference proteome</keyword>
<organism evidence="3 4">
    <name type="scientific">Paramarasmius palmivorus</name>
    <dbReference type="NCBI Taxonomy" id="297713"/>
    <lineage>
        <taxon>Eukaryota</taxon>
        <taxon>Fungi</taxon>
        <taxon>Dikarya</taxon>
        <taxon>Basidiomycota</taxon>
        <taxon>Agaricomycotina</taxon>
        <taxon>Agaricomycetes</taxon>
        <taxon>Agaricomycetidae</taxon>
        <taxon>Agaricales</taxon>
        <taxon>Marasmiineae</taxon>
        <taxon>Marasmiaceae</taxon>
        <taxon>Paramarasmius</taxon>
    </lineage>
</organism>
<dbReference type="InterPro" id="IPR017853">
    <property type="entry name" value="GH"/>
</dbReference>
<sequence>MCLLPLIALAVIAQAASVIANNPKRGLAYPNERDHLQDIARAYGTSVSWTYNWGVNSMVSIPSSSGITHVPMQWGVQGAEGFFAQVVGGGYQTVLAFNEPDLPSQSNVSPDQAVRTWKEHIQPLKQKGVRLGSPGISSAPSGKSWLKEFLDKCHDCNVDFIAVHWYGEGGQNFINYLSDIHAAFQRFPVWVTEFGCTSGNDNGEPEHGFRKARVLMPLSDVQTFLRETIGFMDSTGWVEKYAWFAFDRYTAGLRTNLLDGNGNLNTLGRMYVG</sequence>
<dbReference type="Proteomes" id="UP001383192">
    <property type="component" value="Unassembled WGS sequence"/>
</dbReference>
<dbReference type="AlphaFoldDB" id="A0AAW0EEY5"/>
<dbReference type="GO" id="GO:0071966">
    <property type="term" value="P:fungal-type cell wall polysaccharide metabolic process"/>
    <property type="evidence" value="ECO:0007669"/>
    <property type="project" value="TreeGrafter"/>
</dbReference>
<dbReference type="PANTHER" id="PTHR34154">
    <property type="entry name" value="ALKALI-SENSITIVE LINKAGE PROTEIN 1"/>
    <property type="match status" value="1"/>
</dbReference>